<evidence type="ECO:0000313" key="3">
    <source>
        <dbReference type="EMBL" id="TPU59685.1"/>
    </source>
</evidence>
<evidence type="ECO:0000256" key="1">
    <source>
        <dbReference type="SAM" id="SignalP"/>
    </source>
</evidence>
<protein>
    <recommendedName>
        <fullName evidence="6">Lipoprotein</fullName>
    </recommendedName>
</protein>
<reference evidence="3 5" key="2">
    <citation type="submission" date="2019-06" db="EMBL/GenBank/DDBJ databases">
        <title>A Diverse Panel of Clinical Acinetobacter baumannii for Research Use.</title>
        <authorList>
            <person name="Mcgann P."/>
            <person name="Snesrud E."/>
            <person name="Galac M.R."/>
        </authorList>
    </citation>
    <scope>NUCLEOTIDE SEQUENCE [LARGE SCALE GENOMIC DNA]</scope>
    <source>
        <strain evidence="3 5">MRSN14237</strain>
    </source>
</reference>
<dbReference type="RefSeq" id="WP_000751019.1">
    <property type="nucleotide sequence ID" value="NZ_BHFY01000026.1"/>
</dbReference>
<organism evidence="2 4">
    <name type="scientific">Acinetobacter baumannii</name>
    <dbReference type="NCBI Taxonomy" id="470"/>
    <lineage>
        <taxon>Bacteria</taxon>
        <taxon>Pseudomonadati</taxon>
        <taxon>Pseudomonadota</taxon>
        <taxon>Gammaproteobacteria</taxon>
        <taxon>Moraxellales</taxon>
        <taxon>Moraxellaceae</taxon>
        <taxon>Acinetobacter</taxon>
        <taxon>Acinetobacter calcoaceticus/baumannii complex</taxon>
    </lineage>
</organism>
<dbReference type="EMBL" id="VHGY01000096">
    <property type="protein sequence ID" value="TPU59685.1"/>
    <property type="molecule type" value="Genomic_DNA"/>
</dbReference>
<dbReference type="Proteomes" id="UP000315888">
    <property type="component" value="Unassembled WGS sequence"/>
</dbReference>
<dbReference type="KEGG" id="abau:IX87_01050"/>
<feature type="signal peptide" evidence="1">
    <location>
        <begin position="1"/>
        <end position="22"/>
    </location>
</feature>
<comment type="caution">
    <text evidence="2">The sequence shown here is derived from an EMBL/GenBank/DDBJ whole genome shotgun (WGS) entry which is preliminary data.</text>
</comment>
<dbReference type="EMBL" id="LRDT01000013">
    <property type="protein sequence ID" value="KZA20392.1"/>
    <property type="molecule type" value="Genomic_DNA"/>
</dbReference>
<name>A0A0E1FDP8_ACIBA</name>
<reference evidence="2 4" key="1">
    <citation type="submission" date="2016-01" db="EMBL/GenBank/DDBJ databases">
        <title>Draft sequences of Acinetobacter baumannii isolates from wounded military personnel.</title>
        <authorList>
            <person name="Arivett B.A."/>
            <person name="Fiester S.E."/>
            <person name="Ream D.C."/>
            <person name="Actis L.A."/>
        </authorList>
    </citation>
    <scope>NUCLEOTIDE SEQUENCE [LARGE SCALE GENOMIC DNA]</scope>
    <source>
        <strain evidence="2 4">AB2828</strain>
    </source>
</reference>
<sequence length="162" mass="19052">MKKTILIFLAPLLLVGFNGCKASEKEDIDTFIQKDFKNYVTDNRKLILEANKDVKQEPALKEIIFKNTFVKVRTAQSLLNEEYGNWLTGLDKNKFDYTDLNDVCWLTVYMQNYINNMDERYRANITEDTKKSVKQLYEARNEIIKLRDSKDKSLATFQQVCK</sequence>
<evidence type="ECO:0000313" key="5">
    <source>
        <dbReference type="Proteomes" id="UP000315888"/>
    </source>
</evidence>
<gene>
    <name evidence="3" type="ORF">FJU42_20185</name>
    <name evidence="2" type="ORF">LV35_01288</name>
</gene>
<dbReference type="Proteomes" id="UP000076296">
    <property type="component" value="Unassembled WGS sequence"/>
</dbReference>
<evidence type="ECO:0008006" key="6">
    <source>
        <dbReference type="Google" id="ProtNLM"/>
    </source>
</evidence>
<keyword evidence="1" id="KW-0732">Signal</keyword>
<proteinExistence type="predicted"/>
<feature type="chain" id="PRO_5015036592" description="Lipoprotein" evidence="1">
    <location>
        <begin position="23"/>
        <end position="162"/>
    </location>
</feature>
<evidence type="ECO:0000313" key="2">
    <source>
        <dbReference type="EMBL" id="KZA20392.1"/>
    </source>
</evidence>
<dbReference type="AlphaFoldDB" id="A0A0E1FDP8"/>
<accession>A0A0E1FDP8</accession>
<evidence type="ECO:0000313" key="4">
    <source>
        <dbReference type="Proteomes" id="UP000076296"/>
    </source>
</evidence>